<accession>A0A0L0DFP8</accession>
<sequence length="107" mass="11439">MLQRVARAEWRRAGGGESGDIPDSIGARAASKSETDQVVLNEVAKQIKDLVNAIVKQAMEAADTIRERESSIHKLTMQLASAGIMPATMATNVANSSRTRTDSEKAA</sequence>
<keyword evidence="3" id="KW-1185">Reference proteome</keyword>
<feature type="region of interest" description="Disordered" evidence="1">
    <location>
        <begin position="1"/>
        <end position="29"/>
    </location>
</feature>
<dbReference type="AlphaFoldDB" id="A0A0L0DFP8"/>
<reference evidence="2 3" key="1">
    <citation type="submission" date="2010-05" db="EMBL/GenBank/DDBJ databases">
        <title>The Genome Sequence of Thecamonas trahens ATCC 50062.</title>
        <authorList>
            <consortium name="The Broad Institute Genome Sequencing Platform"/>
            <person name="Russ C."/>
            <person name="Cuomo C."/>
            <person name="Shea T."/>
            <person name="Young S.K."/>
            <person name="Zeng Q."/>
            <person name="Koehrsen M."/>
            <person name="Haas B."/>
            <person name="Borodovsky M."/>
            <person name="Guigo R."/>
            <person name="Alvarado L."/>
            <person name="Berlin A."/>
            <person name="Bochicchio J."/>
            <person name="Borenstein D."/>
            <person name="Chapman S."/>
            <person name="Chen Z."/>
            <person name="Freedman E."/>
            <person name="Gellesch M."/>
            <person name="Goldberg J."/>
            <person name="Griggs A."/>
            <person name="Gujja S."/>
            <person name="Heilman E."/>
            <person name="Heiman D."/>
            <person name="Hepburn T."/>
            <person name="Howarth C."/>
            <person name="Jen D."/>
            <person name="Larson L."/>
            <person name="Mehta T."/>
            <person name="Park D."/>
            <person name="Pearson M."/>
            <person name="Roberts A."/>
            <person name="Saif S."/>
            <person name="Shenoy N."/>
            <person name="Sisk P."/>
            <person name="Stolte C."/>
            <person name="Sykes S."/>
            <person name="Thomson T."/>
            <person name="Walk T."/>
            <person name="White J."/>
            <person name="Yandava C."/>
            <person name="Burger G."/>
            <person name="Gray M.W."/>
            <person name="Holland P.W.H."/>
            <person name="King N."/>
            <person name="Lang F.B.F."/>
            <person name="Roger A.J."/>
            <person name="Ruiz-Trillo I."/>
            <person name="Lander E."/>
            <person name="Nusbaum C."/>
        </authorList>
    </citation>
    <scope>NUCLEOTIDE SEQUENCE [LARGE SCALE GENOMIC DNA]</scope>
    <source>
        <strain evidence="2 3">ATCC 50062</strain>
    </source>
</reference>
<evidence type="ECO:0000313" key="3">
    <source>
        <dbReference type="Proteomes" id="UP000054408"/>
    </source>
</evidence>
<dbReference type="EMBL" id="GL349459">
    <property type="protein sequence ID" value="KNC50128.1"/>
    <property type="molecule type" value="Genomic_DNA"/>
</dbReference>
<dbReference type="RefSeq" id="XP_013757285.1">
    <property type="nucleotide sequence ID" value="XM_013901831.1"/>
</dbReference>
<proteinExistence type="predicted"/>
<organism evidence="2 3">
    <name type="scientific">Thecamonas trahens ATCC 50062</name>
    <dbReference type="NCBI Taxonomy" id="461836"/>
    <lineage>
        <taxon>Eukaryota</taxon>
        <taxon>Apusozoa</taxon>
        <taxon>Apusomonadida</taxon>
        <taxon>Apusomonadidae</taxon>
        <taxon>Thecamonas</taxon>
    </lineage>
</organism>
<dbReference type="Proteomes" id="UP000054408">
    <property type="component" value="Unassembled WGS sequence"/>
</dbReference>
<feature type="compositionally biased region" description="Basic and acidic residues" evidence="1">
    <location>
        <begin position="1"/>
        <end position="14"/>
    </location>
</feature>
<gene>
    <name evidence="2" type="ORF">AMSG_05902</name>
</gene>
<evidence type="ECO:0000313" key="2">
    <source>
        <dbReference type="EMBL" id="KNC50128.1"/>
    </source>
</evidence>
<evidence type="ECO:0000256" key="1">
    <source>
        <dbReference type="SAM" id="MobiDB-lite"/>
    </source>
</evidence>
<dbReference type="GeneID" id="25565205"/>
<name>A0A0L0DFP8_THETB</name>
<protein>
    <submittedName>
        <fullName evidence="2">Uncharacterized protein</fullName>
    </submittedName>
</protein>